<comment type="subunit">
    <text evidence="3 9">Homodimer.</text>
</comment>
<evidence type="ECO:0000256" key="12">
    <source>
        <dbReference type="RuleBase" id="RU000512"/>
    </source>
</evidence>
<dbReference type="SMART" id="SM00934">
    <property type="entry name" value="OMPdecase"/>
    <property type="match status" value="1"/>
</dbReference>
<comment type="function">
    <text evidence="1 9">Catalyzes the decarboxylation of orotidine 5'-monophosphate (OMP) to uridine 5'-monophosphate (UMP).</text>
</comment>
<dbReference type="GO" id="GO:0005829">
    <property type="term" value="C:cytosol"/>
    <property type="evidence" value="ECO:0007669"/>
    <property type="project" value="TreeGrafter"/>
</dbReference>
<feature type="binding site" evidence="9">
    <location>
        <begin position="59"/>
        <end position="68"/>
    </location>
    <ligand>
        <name>substrate</name>
    </ligand>
</feature>
<dbReference type="FunFam" id="3.20.20.70:FF:000015">
    <property type="entry name" value="Orotidine 5'-phosphate decarboxylase"/>
    <property type="match status" value="1"/>
</dbReference>
<comment type="similarity">
    <text evidence="8 9">Belongs to the OMP decarboxylase family. Type 1 subfamily.</text>
</comment>
<feature type="binding site" evidence="9 11">
    <location>
        <position position="210"/>
    </location>
    <ligand>
        <name>substrate</name>
    </ligand>
</feature>
<evidence type="ECO:0000256" key="7">
    <source>
        <dbReference type="ARBA" id="ARBA00049157"/>
    </source>
</evidence>
<dbReference type="CDD" id="cd04725">
    <property type="entry name" value="OMP_decarboxylase_like"/>
    <property type="match status" value="1"/>
</dbReference>
<feature type="binding site" evidence="9 11">
    <location>
        <position position="32"/>
    </location>
    <ligand>
        <name>substrate</name>
    </ligand>
</feature>
<dbReference type="PANTHER" id="PTHR32119">
    <property type="entry name" value="OROTIDINE 5'-PHOSPHATE DECARBOXYLASE"/>
    <property type="match status" value="1"/>
</dbReference>
<reference evidence="14 15" key="1">
    <citation type="submission" date="2016-10" db="EMBL/GenBank/DDBJ databases">
        <authorList>
            <person name="de Groot N.N."/>
        </authorList>
    </citation>
    <scope>NUCLEOTIDE SEQUENCE [LARGE SCALE GENOMIC DNA]</scope>
    <source>
        <strain evidence="14 15">CGMCC 1.10434</strain>
    </source>
</reference>
<keyword evidence="4 9" id="KW-0210">Decarboxylase</keyword>
<proteinExistence type="inferred from homology"/>
<feature type="binding site" evidence="9 11">
    <location>
        <position position="10"/>
    </location>
    <ligand>
        <name>substrate</name>
    </ligand>
</feature>
<name>A0A1H8I050_9BACI</name>
<evidence type="ECO:0000256" key="11">
    <source>
        <dbReference type="PIRSR" id="PIRSR614732-2"/>
    </source>
</evidence>
<dbReference type="GO" id="GO:0004590">
    <property type="term" value="F:orotidine-5'-phosphate decarboxylase activity"/>
    <property type="evidence" value="ECO:0007669"/>
    <property type="project" value="UniProtKB-UniRule"/>
</dbReference>
<dbReference type="OrthoDB" id="9806203at2"/>
<dbReference type="UniPathway" id="UPA00070">
    <property type="reaction ID" value="UER00120"/>
</dbReference>
<feature type="active site" description="For OMPdecase activity" evidence="10">
    <location>
        <position position="59"/>
    </location>
</feature>
<evidence type="ECO:0000256" key="3">
    <source>
        <dbReference type="ARBA" id="ARBA00011738"/>
    </source>
</evidence>
<dbReference type="HAMAP" id="MF_01200_B">
    <property type="entry name" value="OMPdecase_type1_B"/>
    <property type="match status" value="1"/>
</dbReference>
<evidence type="ECO:0000256" key="10">
    <source>
        <dbReference type="PIRSR" id="PIRSR614732-1"/>
    </source>
</evidence>
<dbReference type="GO" id="GO:0044205">
    <property type="term" value="P:'de novo' UMP biosynthetic process"/>
    <property type="evidence" value="ECO:0007669"/>
    <property type="project" value="UniProtKB-UniRule"/>
</dbReference>
<accession>A0A1H8I050</accession>
<evidence type="ECO:0000256" key="8">
    <source>
        <dbReference type="ARBA" id="ARBA00061012"/>
    </source>
</evidence>
<dbReference type="RefSeq" id="WP_091494428.1">
    <property type="nucleotide sequence ID" value="NZ_FODJ01000001.1"/>
</dbReference>
<dbReference type="InterPro" id="IPR047596">
    <property type="entry name" value="OMPdecase_bac"/>
</dbReference>
<dbReference type="GO" id="GO:0006207">
    <property type="term" value="P:'de novo' pyrimidine nucleobase biosynthetic process"/>
    <property type="evidence" value="ECO:0007669"/>
    <property type="project" value="InterPro"/>
</dbReference>
<feature type="active site" description="For OMPdecase activity" evidence="10">
    <location>
        <position position="61"/>
    </location>
</feature>
<feature type="domain" description="Orotidine 5'-phosphate decarboxylase" evidence="13">
    <location>
        <begin position="4"/>
        <end position="226"/>
    </location>
</feature>
<dbReference type="InterPro" id="IPR013785">
    <property type="entry name" value="Aldolase_TIM"/>
</dbReference>
<dbReference type="NCBIfam" id="TIGR01740">
    <property type="entry name" value="pyrF"/>
    <property type="match status" value="1"/>
</dbReference>
<evidence type="ECO:0000256" key="4">
    <source>
        <dbReference type="ARBA" id="ARBA00022793"/>
    </source>
</evidence>
<dbReference type="PROSITE" id="PS00156">
    <property type="entry name" value="OMPDECASE"/>
    <property type="match status" value="1"/>
</dbReference>
<feature type="binding site" evidence="9 11">
    <location>
        <position position="211"/>
    </location>
    <ligand>
        <name>substrate</name>
    </ligand>
</feature>
<dbReference type="InterPro" id="IPR001754">
    <property type="entry name" value="OMPdeCOase_dom"/>
</dbReference>
<evidence type="ECO:0000313" key="15">
    <source>
        <dbReference type="Proteomes" id="UP000199300"/>
    </source>
</evidence>
<evidence type="ECO:0000256" key="9">
    <source>
        <dbReference type="HAMAP-Rule" id="MF_01200"/>
    </source>
</evidence>
<feature type="binding site" evidence="9 11">
    <location>
        <position position="181"/>
    </location>
    <ligand>
        <name>substrate</name>
    </ligand>
</feature>
<dbReference type="InterPro" id="IPR018089">
    <property type="entry name" value="OMPdecase_AS"/>
</dbReference>
<feature type="active site" description="Proton donor" evidence="9">
    <location>
        <position position="61"/>
    </location>
</feature>
<feature type="binding site" evidence="9 11">
    <location>
        <position position="190"/>
    </location>
    <ligand>
        <name>substrate</name>
    </ligand>
</feature>
<comment type="pathway">
    <text evidence="2 9 12">Pyrimidine metabolism; UMP biosynthesis via de novo pathway; UMP from orotate: step 2/2.</text>
</comment>
<comment type="catalytic activity">
    <reaction evidence="7 9 12">
        <text>orotidine 5'-phosphate + H(+) = UMP + CO2</text>
        <dbReference type="Rhea" id="RHEA:11596"/>
        <dbReference type="ChEBI" id="CHEBI:15378"/>
        <dbReference type="ChEBI" id="CHEBI:16526"/>
        <dbReference type="ChEBI" id="CHEBI:57538"/>
        <dbReference type="ChEBI" id="CHEBI:57865"/>
        <dbReference type="EC" id="4.1.1.23"/>
    </reaction>
</comment>
<evidence type="ECO:0000259" key="13">
    <source>
        <dbReference type="SMART" id="SM00934"/>
    </source>
</evidence>
<dbReference type="Proteomes" id="UP000199300">
    <property type="component" value="Unassembled WGS sequence"/>
</dbReference>
<dbReference type="SUPFAM" id="SSF51366">
    <property type="entry name" value="Ribulose-phoshate binding barrel"/>
    <property type="match status" value="1"/>
</dbReference>
<sequence>MTNGMYLALDFHSWEEADRFLTVNQLTDIPVKVGMELFYREGVNVVKRLRDRGQHVFLDLKLHDIPTTVYKAMKQIARLDVDYVNVHAFGGREMIKAAKQGLVEQQSRETKLLAVTILTTMDESSLSDQLTITTGLQDTVVQLSKLAQSGGADGVVCSAHEVGQLKAACGDDFLTMTPGIRLDTSAHDDQKRVATPAHARSLGADAIVIGRSITKAAQPRNAYQDALKEWNHD</sequence>
<dbReference type="InterPro" id="IPR014732">
    <property type="entry name" value="OMPdecase"/>
</dbReference>
<dbReference type="InterPro" id="IPR011060">
    <property type="entry name" value="RibuloseP-bd_barrel"/>
</dbReference>
<dbReference type="Gene3D" id="3.20.20.70">
    <property type="entry name" value="Aldolase class I"/>
    <property type="match status" value="1"/>
</dbReference>
<dbReference type="EMBL" id="FODJ01000001">
    <property type="protein sequence ID" value="SEN61732.1"/>
    <property type="molecule type" value="Genomic_DNA"/>
</dbReference>
<evidence type="ECO:0000256" key="5">
    <source>
        <dbReference type="ARBA" id="ARBA00022975"/>
    </source>
</evidence>
<protein>
    <recommendedName>
        <fullName evidence="9">Orotidine 5'-phosphate decarboxylase</fullName>
        <ecNumber evidence="9">4.1.1.23</ecNumber>
    </recommendedName>
    <alternativeName>
        <fullName evidence="9">OMP decarboxylase</fullName>
        <shortName evidence="9">OMPDCase</shortName>
        <shortName evidence="9">OMPdecase</shortName>
    </alternativeName>
</protein>
<dbReference type="STRING" id="872970.SAMN04488134_101485"/>
<dbReference type="AlphaFoldDB" id="A0A1H8I050"/>
<keyword evidence="15" id="KW-1185">Reference proteome</keyword>
<organism evidence="14 15">
    <name type="scientific">Amphibacillus marinus</name>
    <dbReference type="NCBI Taxonomy" id="872970"/>
    <lineage>
        <taxon>Bacteria</taxon>
        <taxon>Bacillati</taxon>
        <taxon>Bacillota</taxon>
        <taxon>Bacilli</taxon>
        <taxon>Bacillales</taxon>
        <taxon>Bacillaceae</taxon>
        <taxon>Amphibacillus</taxon>
    </lineage>
</organism>
<feature type="active site" description="For OMPdecase activity" evidence="10">
    <location>
        <position position="64"/>
    </location>
</feature>
<evidence type="ECO:0000256" key="2">
    <source>
        <dbReference type="ARBA" id="ARBA00004861"/>
    </source>
</evidence>
<dbReference type="Pfam" id="PF00215">
    <property type="entry name" value="OMPdecase"/>
    <property type="match status" value="1"/>
</dbReference>
<evidence type="ECO:0000313" key="14">
    <source>
        <dbReference type="EMBL" id="SEN61732.1"/>
    </source>
</evidence>
<feature type="binding site" evidence="9 11">
    <location>
        <position position="119"/>
    </location>
    <ligand>
        <name>substrate</name>
    </ligand>
</feature>
<dbReference type="PANTHER" id="PTHR32119:SF2">
    <property type="entry name" value="OROTIDINE 5'-PHOSPHATE DECARBOXYLASE"/>
    <property type="match status" value="1"/>
</dbReference>
<evidence type="ECO:0000256" key="6">
    <source>
        <dbReference type="ARBA" id="ARBA00023239"/>
    </source>
</evidence>
<gene>
    <name evidence="9" type="primary">pyrF</name>
    <name evidence="14" type="ORF">SAMN04488134_101485</name>
</gene>
<evidence type="ECO:0000256" key="1">
    <source>
        <dbReference type="ARBA" id="ARBA00002356"/>
    </source>
</evidence>
<dbReference type="EC" id="4.1.1.23" evidence="9"/>
<keyword evidence="5 9" id="KW-0665">Pyrimidine biosynthesis</keyword>
<keyword evidence="6 9" id="KW-0456">Lyase</keyword>
<dbReference type="NCBIfam" id="NF001273">
    <property type="entry name" value="PRK00230.1"/>
    <property type="match status" value="1"/>
</dbReference>